<gene>
    <name evidence="3" type="ORF">J5U18_09070</name>
</gene>
<dbReference type="InterPro" id="IPR013022">
    <property type="entry name" value="Xyl_isomerase-like_TIM-brl"/>
</dbReference>
<evidence type="ECO:0000256" key="1">
    <source>
        <dbReference type="SAM" id="SignalP"/>
    </source>
</evidence>
<feature type="domain" description="Xylose isomerase-like TIM barrel" evidence="2">
    <location>
        <begin position="65"/>
        <end position="306"/>
    </location>
</feature>
<dbReference type="PANTHER" id="PTHR12110:SF53">
    <property type="entry name" value="BLR5974 PROTEIN"/>
    <property type="match status" value="1"/>
</dbReference>
<proteinExistence type="predicted"/>
<keyword evidence="4" id="KW-1185">Reference proteome</keyword>
<evidence type="ECO:0000313" key="3">
    <source>
        <dbReference type="EMBL" id="MBP3943711.1"/>
    </source>
</evidence>
<dbReference type="InterPro" id="IPR050312">
    <property type="entry name" value="IolE/XylAMocC-like"/>
</dbReference>
<keyword evidence="1" id="KW-0732">Signal</keyword>
<dbReference type="Proteomes" id="UP000679691">
    <property type="component" value="Unassembled WGS sequence"/>
</dbReference>
<dbReference type="AlphaFoldDB" id="A0A8T4HGD3"/>
<organism evidence="3 4">
    <name type="scientific">Rhinopithecimicrobium faecis</name>
    <dbReference type="NCBI Taxonomy" id="2820698"/>
    <lineage>
        <taxon>Bacteria</taxon>
        <taxon>Pseudomonadati</taxon>
        <taxon>Bacteroidota</taxon>
        <taxon>Sphingobacteriia</taxon>
        <taxon>Sphingobacteriales</taxon>
        <taxon>Sphingobacteriaceae</taxon>
        <taxon>Rhinopithecimicrobium</taxon>
    </lineage>
</organism>
<evidence type="ECO:0000259" key="2">
    <source>
        <dbReference type="Pfam" id="PF01261"/>
    </source>
</evidence>
<reference evidence="3" key="1">
    <citation type="submission" date="2021-03" db="EMBL/GenBank/DDBJ databases">
        <authorList>
            <person name="Lu T."/>
            <person name="Wang Q."/>
            <person name="Han X."/>
        </authorList>
    </citation>
    <scope>NUCLEOTIDE SEQUENCE</scope>
    <source>
        <strain evidence="3">WQ 2009</strain>
    </source>
</reference>
<dbReference type="SUPFAM" id="SSF51658">
    <property type="entry name" value="Xylose isomerase-like"/>
    <property type="match status" value="1"/>
</dbReference>
<dbReference type="GO" id="GO:0016853">
    <property type="term" value="F:isomerase activity"/>
    <property type="evidence" value="ECO:0007669"/>
    <property type="project" value="UniProtKB-KW"/>
</dbReference>
<dbReference type="RefSeq" id="WP_353547212.1">
    <property type="nucleotide sequence ID" value="NZ_JAGKSB010000009.1"/>
</dbReference>
<dbReference type="EMBL" id="JAGKSB010000009">
    <property type="protein sequence ID" value="MBP3943711.1"/>
    <property type="molecule type" value="Genomic_DNA"/>
</dbReference>
<dbReference type="Gene3D" id="3.20.20.150">
    <property type="entry name" value="Divalent-metal-dependent TIM barrel enzymes"/>
    <property type="match status" value="1"/>
</dbReference>
<evidence type="ECO:0000313" key="4">
    <source>
        <dbReference type="Proteomes" id="UP000679691"/>
    </source>
</evidence>
<protein>
    <submittedName>
        <fullName evidence="3">Sugar phosphate isomerase/epimerase</fullName>
    </submittedName>
</protein>
<feature type="signal peptide" evidence="1">
    <location>
        <begin position="1"/>
        <end position="23"/>
    </location>
</feature>
<name>A0A8T4HGD3_9SPHI</name>
<dbReference type="Pfam" id="PF01261">
    <property type="entry name" value="AP_endonuc_2"/>
    <property type="match status" value="1"/>
</dbReference>
<dbReference type="InterPro" id="IPR036237">
    <property type="entry name" value="Xyl_isomerase-like_sf"/>
</dbReference>
<keyword evidence="3" id="KW-0413">Isomerase</keyword>
<dbReference type="PANTHER" id="PTHR12110">
    <property type="entry name" value="HYDROXYPYRUVATE ISOMERASE"/>
    <property type="match status" value="1"/>
</dbReference>
<accession>A0A8T4HGD3</accession>
<sequence>MVRNRVFRCSLLFMMLLPIYLLAQQSRPASPSLAMQDLGIASTRYQPEIGYSIDIRMITKERMLYAKSLGIQYVELAGIGAMLDKKLQLNPDKGYWERRVDTLKAIFAETGMQLWSIHMPFSKQLDLSLTAEDTRSYVVETQLKVFSLLAPLKPKVVLFHPSYYLGLGERAWRASQLVKSVHELNRALAAYPVTLVVENMLGPALHVDANRERPLLRTVAECVQLFQKFPQEVGIAVDMCHTAEAAQLLSAFGPRVKSLHIADGDGTAEHHYLPCNGLGKNNWNTIIAALEQINYQGVFMYECKYTDERQLTDCYSELFTNYAHYKSKK</sequence>
<feature type="chain" id="PRO_5035713376" evidence="1">
    <location>
        <begin position="24"/>
        <end position="329"/>
    </location>
</feature>
<comment type="caution">
    <text evidence="3">The sequence shown here is derived from an EMBL/GenBank/DDBJ whole genome shotgun (WGS) entry which is preliminary data.</text>
</comment>